<comment type="subcellular location">
    <subcellularLocation>
        <location evidence="1 5">Bacterial flagellum basal body</location>
    </subcellularLocation>
</comment>
<dbReference type="GO" id="GO:0005198">
    <property type="term" value="F:structural molecule activity"/>
    <property type="evidence" value="ECO:0007669"/>
    <property type="project" value="UniProtKB-UniRule"/>
</dbReference>
<evidence type="ECO:0000256" key="5">
    <source>
        <dbReference type="HAMAP-Rule" id="MF_00724"/>
    </source>
</evidence>
<accession>A0A0S2TBY2</accession>
<evidence type="ECO:0000256" key="3">
    <source>
        <dbReference type="ARBA" id="ARBA00018024"/>
    </source>
</evidence>
<evidence type="ECO:0000256" key="1">
    <source>
        <dbReference type="ARBA" id="ARBA00004117"/>
    </source>
</evidence>
<dbReference type="Pfam" id="PF02049">
    <property type="entry name" value="FliE"/>
    <property type="match status" value="1"/>
</dbReference>
<dbReference type="InterPro" id="IPR001624">
    <property type="entry name" value="FliE"/>
</dbReference>
<dbReference type="KEGG" id="tee:Tel_05640"/>
<dbReference type="HAMAP" id="MF_00724">
    <property type="entry name" value="FliE"/>
    <property type="match status" value="1"/>
</dbReference>
<evidence type="ECO:0000256" key="2">
    <source>
        <dbReference type="ARBA" id="ARBA00009272"/>
    </source>
</evidence>
<protein>
    <recommendedName>
        <fullName evidence="3 5">Flagellar hook-basal body complex protein FliE</fullName>
    </recommendedName>
</protein>
<evidence type="ECO:0000313" key="6">
    <source>
        <dbReference type="EMBL" id="ALP52672.1"/>
    </source>
</evidence>
<reference evidence="6" key="1">
    <citation type="submission" date="2015-10" db="EMBL/GenBank/DDBJ databases">
        <title>Description of Candidatus Tenderia electrophaga gen. nov, sp. nov., an Uncultivated Electroautotroph from a Biocathode Enrichment.</title>
        <authorList>
            <person name="Eddie B.J."/>
            <person name="Malanoski A.P."/>
            <person name="Wang Z."/>
            <person name="Hall R.J."/>
            <person name="Oh S.D."/>
            <person name="Heiner C."/>
            <person name="Lin B."/>
            <person name="Strycharz-Glaven S.M."/>
        </authorList>
    </citation>
    <scope>NUCLEOTIDE SEQUENCE [LARGE SCALE GENOMIC DNA]</scope>
    <source>
        <strain evidence="6">NRL1</strain>
    </source>
</reference>
<dbReference type="PANTHER" id="PTHR34653:SF1">
    <property type="entry name" value="FLAGELLAR HOOK-BASAL BODY COMPLEX PROTEIN FLIE"/>
    <property type="match status" value="1"/>
</dbReference>
<sequence>MNVDQVLMQMRVMAAQAKGIQDVSQVEAKGGADFSDMLVKSINAVNESQQASGDLKKRFEMGDQSVNMVDVAVASEKAKIAYTAMSEVRNKLIKAYQDIMSMPV</sequence>
<dbReference type="NCBIfam" id="TIGR00205">
    <property type="entry name" value="fliE"/>
    <property type="match status" value="1"/>
</dbReference>
<dbReference type="STRING" id="1748243.Tel_05640"/>
<keyword evidence="4 5" id="KW-0975">Bacterial flagellum</keyword>
<dbReference type="GO" id="GO:0009425">
    <property type="term" value="C:bacterial-type flagellum basal body"/>
    <property type="evidence" value="ECO:0007669"/>
    <property type="project" value="UniProtKB-SubCell"/>
</dbReference>
<comment type="similarity">
    <text evidence="2 5">Belongs to the FliE family.</text>
</comment>
<dbReference type="AlphaFoldDB" id="A0A0S2TBY2"/>
<keyword evidence="6" id="KW-0969">Cilium</keyword>
<keyword evidence="6" id="KW-0282">Flagellum</keyword>
<keyword evidence="7" id="KW-1185">Reference proteome</keyword>
<proteinExistence type="inferred from homology"/>
<dbReference type="PANTHER" id="PTHR34653">
    <property type="match status" value="1"/>
</dbReference>
<keyword evidence="6" id="KW-0966">Cell projection</keyword>
<gene>
    <name evidence="5" type="primary">fliE</name>
    <name evidence="6" type="ORF">Tel_05640</name>
</gene>
<name>A0A0S2TBY2_9GAMM</name>
<dbReference type="GO" id="GO:0071973">
    <property type="term" value="P:bacterial-type flagellum-dependent cell motility"/>
    <property type="evidence" value="ECO:0007669"/>
    <property type="project" value="InterPro"/>
</dbReference>
<evidence type="ECO:0000313" key="7">
    <source>
        <dbReference type="Proteomes" id="UP000055136"/>
    </source>
</evidence>
<organism evidence="6 7">
    <name type="scientific">Candidatus Tenderia electrophaga</name>
    <dbReference type="NCBI Taxonomy" id="1748243"/>
    <lineage>
        <taxon>Bacteria</taxon>
        <taxon>Pseudomonadati</taxon>
        <taxon>Pseudomonadota</taxon>
        <taxon>Gammaproteobacteria</taxon>
        <taxon>Candidatus Tenderiales</taxon>
        <taxon>Candidatus Tenderiaceae</taxon>
        <taxon>Candidatus Tenderia</taxon>
    </lineage>
</organism>
<dbReference type="PRINTS" id="PR01006">
    <property type="entry name" value="FLGHOOKFLIE"/>
</dbReference>
<dbReference type="EMBL" id="CP013099">
    <property type="protein sequence ID" value="ALP52672.1"/>
    <property type="molecule type" value="Genomic_DNA"/>
</dbReference>
<evidence type="ECO:0000256" key="4">
    <source>
        <dbReference type="ARBA" id="ARBA00023143"/>
    </source>
</evidence>
<dbReference type="Proteomes" id="UP000055136">
    <property type="component" value="Chromosome"/>
</dbReference>
<dbReference type="GO" id="GO:0003774">
    <property type="term" value="F:cytoskeletal motor activity"/>
    <property type="evidence" value="ECO:0007669"/>
    <property type="project" value="InterPro"/>
</dbReference>